<dbReference type="AlphaFoldDB" id="A0A4V5NUP7"/>
<name>A0A4V5NUP7_9GAMM</name>
<accession>A0A4V5NUP7</accession>
<evidence type="ECO:0008006" key="3">
    <source>
        <dbReference type="Google" id="ProtNLM"/>
    </source>
</evidence>
<dbReference type="RefSeq" id="WP_136854318.1">
    <property type="nucleotide sequence ID" value="NZ_SWCI01000014.1"/>
</dbReference>
<reference evidence="1 2" key="1">
    <citation type="submission" date="2019-04" db="EMBL/GenBank/DDBJ databases">
        <authorList>
            <person name="Hwang J.C."/>
        </authorList>
    </citation>
    <scope>NUCLEOTIDE SEQUENCE [LARGE SCALE GENOMIC DNA]</scope>
    <source>
        <strain evidence="1 2">IMCC35001</strain>
    </source>
</reference>
<comment type="caution">
    <text evidence="1">The sequence shown here is derived from an EMBL/GenBank/DDBJ whole genome shotgun (WGS) entry which is preliminary data.</text>
</comment>
<dbReference type="OrthoDB" id="6872467at2"/>
<dbReference type="EMBL" id="SWCI01000014">
    <property type="protein sequence ID" value="TKB47362.1"/>
    <property type="molecule type" value="Genomic_DNA"/>
</dbReference>
<gene>
    <name evidence="1" type="ORF">FCL40_16055</name>
</gene>
<protein>
    <recommendedName>
        <fullName evidence="3">HEPN domain-containing protein</fullName>
    </recommendedName>
</protein>
<sequence>MSFKKNEVREIAEFTFSKIGTDPENWMKRAVDFKDAAILIAKSDEYSPPFPYYYNSGIALELILKSIAVAKSKNYGTNHRLNDLCTLVGLKIAKNQECTLELLSELIVWGGRYPVPKKEGQWNNYHDVVKEKHIVRENEGGVHRTLADRDRFPTLDNFLSLWELFETEYISEIEKRA</sequence>
<evidence type="ECO:0000313" key="1">
    <source>
        <dbReference type="EMBL" id="TKB47362.1"/>
    </source>
</evidence>
<dbReference type="SUPFAM" id="SSF81593">
    <property type="entry name" value="Nucleotidyltransferase substrate binding subunit/domain"/>
    <property type="match status" value="1"/>
</dbReference>
<organism evidence="1 2">
    <name type="scientific">Ferrimonas sediminicola</name>
    <dbReference type="NCBI Taxonomy" id="2569538"/>
    <lineage>
        <taxon>Bacteria</taxon>
        <taxon>Pseudomonadati</taxon>
        <taxon>Pseudomonadota</taxon>
        <taxon>Gammaproteobacteria</taxon>
        <taxon>Alteromonadales</taxon>
        <taxon>Ferrimonadaceae</taxon>
        <taxon>Ferrimonas</taxon>
    </lineage>
</organism>
<proteinExistence type="predicted"/>
<keyword evidence="2" id="KW-1185">Reference proteome</keyword>
<evidence type="ECO:0000313" key="2">
    <source>
        <dbReference type="Proteomes" id="UP000305674"/>
    </source>
</evidence>
<dbReference type="Proteomes" id="UP000305674">
    <property type="component" value="Unassembled WGS sequence"/>
</dbReference>